<dbReference type="PRINTS" id="PR00051">
    <property type="entry name" value="DNAA"/>
</dbReference>
<evidence type="ECO:0000313" key="3">
    <source>
        <dbReference type="EMBL" id="EMZ19064.1"/>
    </source>
</evidence>
<dbReference type="Gene3D" id="3.40.50.300">
    <property type="entry name" value="P-loop containing nucleotide triphosphate hydrolases"/>
    <property type="match status" value="1"/>
</dbReference>
<dbReference type="Proteomes" id="UP000012589">
    <property type="component" value="Unassembled WGS sequence"/>
</dbReference>
<feature type="domain" description="Chromosomal replication initiator protein DnaA ATPAse" evidence="2">
    <location>
        <begin position="83"/>
        <end position="208"/>
    </location>
</feature>
<evidence type="ECO:0000259" key="2">
    <source>
        <dbReference type="Pfam" id="PF00308"/>
    </source>
</evidence>
<dbReference type="InterPro" id="IPR027417">
    <property type="entry name" value="P-loop_NTPase"/>
</dbReference>
<dbReference type="STRING" id="1235802.C823_05699"/>
<dbReference type="OrthoDB" id="1655960at2"/>
<dbReference type="AlphaFoldDB" id="N2A3W8"/>
<reference evidence="3 4" key="1">
    <citation type="journal article" date="2014" name="Genome Announc.">
        <title>Draft genome sequences of the altered schaedler flora, a defined bacterial community from gnotobiotic mice.</title>
        <authorList>
            <person name="Wannemuehler M.J."/>
            <person name="Overstreet A.M."/>
            <person name="Ward D.V."/>
            <person name="Phillips G.J."/>
        </authorList>
    </citation>
    <scope>NUCLEOTIDE SEQUENCE [LARGE SCALE GENOMIC DNA]</scope>
    <source>
        <strain evidence="3 4">ASF492</strain>
    </source>
</reference>
<organism evidence="3 4">
    <name type="scientific">Eubacterium plexicaudatum ASF492</name>
    <dbReference type="NCBI Taxonomy" id="1235802"/>
    <lineage>
        <taxon>Bacteria</taxon>
        <taxon>Bacillati</taxon>
        <taxon>Bacillota</taxon>
        <taxon>Clostridia</taxon>
        <taxon>Eubacteriales</taxon>
        <taxon>Eubacteriaceae</taxon>
        <taxon>Eubacterium</taxon>
    </lineage>
</organism>
<dbReference type="InterPro" id="IPR013317">
    <property type="entry name" value="DnaA_dom"/>
</dbReference>
<dbReference type="EMBL" id="AQFT01000178">
    <property type="protein sequence ID" value="EMZ19064.1"/>
    <property type="molecule type" value="Genomic_DNA"/>
</dbReference>
<keyword evidence="4" id="KW-1185">Reference proteome</keyword>
<dbReference type="eggNOG" id="COG1484">
    <property type="taxonomic scope" value="Bacteria"/>
</dbReference>
<gene>
    <name evidence="3" type="ORF">C823_05699</name>
</gene>
<dbReference type="PANTHER" id="PTHR30050">
    <property type="entry name" value="CHROMOSOMAL REPLICATION INITIATOR PROTEIN DNAA"/>
    <property type="match status" value="1"/>
</dbReference>
<dbReference type="PATRIC" id="fig|1235802.3.peg.6020"/>
<evidence type="ECO:0000313" key="4">
    <source>
        <dbReference type="Proteomes" id="UP000012589"/>
    </source>
</evidence>
<dbReference type="SUPFAM" id="SSF52540">
    <property type="entry name" value="P-loop containing nucleoside triphosphate hydrolases"/>
    <property type="match status" value="1"/>
</dbReference>
<dbReference type="CDD" id="cd00009">
    <property type="entry name" value="AAA"/>
    <property type="match status" value="1"/>
</dbReference>
<dbReference type="PANTHER" id="PTHR30050:SF10">
    <property type="entry name" value="PHAGE-LIKE ELEMENT PBSX PROTEIN XKDC"/>
    <property type="match status" value="1"/>
</dbReference>
<keyword evidence="1" id="KW-0235">DNA replication</keyword>
<accession>N2A3W8</accession>
<dbReference type="InterPro" id="IPR020591">
    <property type="entry name" value="Chromosome_initiator_DnaA-like"/>
</dbReference>
<dbReference type="Pfam" id="PF00308">
    <property type="entry name" value="Bac_DnaA"/>
    <property type="match status" value="1"/>
</dbReference>
<sequence length="234" mass="27102">MSGYGCEKCMDTGYVLKRQDGYDISVKCECYEKLMYRRRLRRSGISAEMQKKGFKDFECRGTDVLEQAKTKAVGYYRRFLNIENSRHNSIILCGQVGAGKTHLGMAVCNNLLNVCHVEVVYMAYRNAITEIKQAVTDKEDYYAATEPYRRARVLYIDDLLKGKPTEADLNILYELINYRYMHNKPMIISTEKLPDELIDFDEAVGSRIIEMCRGNIVVLQGKELNYRLYSQKES</sequence>
<dbReference type="GO" id="GO:0006260">
    <property type="term" value="P:DNA replication"/>
    <property type="evidence" value="ECO:0007669"/>
    <property type="project" value="UniProtKB-KW"/>
</dbReference>
<comment type="similarity">
    <text evidence="1">Belongs to the DnaA family.</text>
</comment>
<name>N2A3W8_9FIRM</name>
<dbReference type="HOGENOM" id="CLU_062999_4_0_9"/>
<protein>
    <recommendedName>
        <fullName evidence="2">Chromosomal replication initiator protein DnaA ATPAse domain-containing protein</fullName>
    </recommendedName>
</protein>
<evidence type="ECO:0000256" key="1">
    <source>
        <dbReference type="RuleBase" id="RU004227"/>
    </source>
</evidence>
<proteinExistence type="inferred from homology"/>
<comment type="caution">
    <text evidence="3">The sequence shown here is derived from an EMBL/GenBank/DDBJ whole genome shotgun (WGS) entry which is preliminary data.</text>
</comment>